<proteinExistence type="predicted"/>
<keyword evidence="3 5" id="KW-1133">Transmembrane helix</keyword>
<dbReference type="InParanoid" id="A0A554ND28"/>
<dbReference type="EMBL" id="QMDX01000002">
    <property type="protein sequence ID" value="TSD15268.1"/>
    <property type="molecule type" value="Genomic_DNA"/>
</dbReference>
<accession>A0A554ND28</accession>
<feature type="transmembrane region" description="Helical" evidence="5">
    <location>
        <begin position="21"/>
        <end position="49"/>
    </location>
</feature>
<dbReference type="OrthoDB" id="116519at2157"/>
<comment type="subcellular location">
    <subcellularLocation>
        <location evidence="1">Membrane</location>
        <topology evidence="1">Multi-pass membrane protein</topology>
    </subcellularLocation>
</comment>
<dbReference type="GO" id="GO:0016020">
    <property type="term" value="C:membrane"/>
    <property type="evidence" value="ECO:0007669"/>
    <property type="project" value="UniProtKB-SubCell"/>
</dbReference>
<evidence type="ECO:0000256" key="1">
    <source>
        <dbReference type="ARBA" id="ARBA00004141"/>
    </source>
</evidence>
<name>A0A554ND28_9EURY</name>
<keyword evidence="4 5" id="KW-0472">Membrane</keyword>
<gene>
    <name evidence="7" type="ORF">DP107_05310</name>
</gene>
<evidence type="ECO:0000259" key="6">
    <source>
        <dbReference type="Pfam" id="PF04893"/>
    </source>
</evidence>
<evidence type="ECO:0000256" key="5">
    <source>
        <dbReference type="SAM" id="Phobius"/>
    </source>
</evidence>
<comment type="caution">
    <text evidence="7">The sequence shown here is derived from an EMBL/GenBank/DDBJ whole genome shotgun (WGS) entry which is preliminary data.</text>
</comment>
<feature type="transmembrane region" description="Helical" evidence="5">
    <location>
        <begin position="135"/>
        <end position="158"/>
    </location>
</feature>
<evidence type="ECO:0000313" key="7">
    <source>
        <dbReference type="EMBL" id="TSD15268.1"/>
    </source>
</evidence>
<dbReference type="RefSeq" id="WP_144261109.1">
    <property type="nucleotide sequence ID" value="NZ_QMDX01000002.1"/>
</dbReference>
<evidence type="ECO:0000313" key="8">
    <source>
        <dbReference type="Proteomes" id="UP000319894"/>
    </source>
</evidence>
<feature type="transmembrane region" description="Helical" evidence="5">
    <location>
        <begin position="185"/>
        <end position="204"/>
    </location>
</feature>
<reference evidence="7 8" key="1">
    <citation type="submission" date="2018-06" db="EMBL/GenBank/DDBJ databases">
        <title>Natronomonas sp. F16-60 a new haloarchaeon isolated from a solar saltern of Isla Cristina, Huelva, Spain.</title>
        <authorList>
            <person name="Duran-Viseras A."/>
            <person name="Sanchez-Porro C."/>
            <person name="Ventosa A."/>
        </authorList>
    </citation>
    <scope>NUCLEOTIDE SEQUENCE [LARGE SCALE GENOMIC DNA]</scope>
    <source>
        <strain evidence="7 8">F16-60</strain>
    </source>
</reference>
<dbReference type="InterPro" id="IPR006977">
    <property type="entry name" value="Yip1_dom"/>
</dbReference>
<evidence type="ECO:0000256" key="4">
    <source>
        <dbReference type="ARBA" id="ARBA00023136"/>
    </source>
</evidence>
<sequence length="234" mass="23703">MSPPRTPLLRPDSYFDDRTATLGRGLAVTALVTLATVTVVIGFGLVFAANIDGTVETSNPEYPGDVFCDGDTPSGCTEPATVEQDVDRVLWDAIGSVAGQTAIGIPIIVLVTAGGLHGGSALAGGEGGFGRSLAVAVWGLAPAVLAGALTVAALAVTFDPLTVSPEQSPETLRQPALAQVRDVELVGTMLGALATLWGAVIWRFGLLHQRGVSGDAATAVAGVVALLFVLSSVT</sequence>
<organism evidence="7 8">
    <name type="scientific">Haloglomus irregulare</name>
    <dbReference type="NCBI Taxonomy" id="2234134"/>
    <lineage>
        <taxon>Archaea</taxon>
        <taxon>Methanobacteriati</taxon>
        <taxon>Methanobacteriota</taxon>
        <taxon>Stenosarchaea group</taxon>
        <taxon>Halobacteria</taxon>
        <taxon>Halobacteriales</taxon>
        <taxon>Natronomonadaceae</taxon>
        <taxon>Haloglomus</taxon>
    </lineage>
</organism>
<keyword evidence="2 5" id="KW-0812">Transmembrane</keyword>
<dbReference type="AlphaFoldDB" id="A0A554ND28"/>
<dbReference type="Pfam" id="PF04893">
    <property type="entry name" value="Yip1"/>
    <property type="match status" value="1"/>
</dbReference>
<keyword evidence="8" id="KW-1185">Reference proteome</keyword>
<feature type="domain" description="Yip1" evidence="6">
    <location>
        <begin position="9"/>
        <end position="230"/>
    </location>
</feature>
<evidence type="ECO:0000256" key="3">
    <source>
        <dbReference type="ARBA" id="ARBA00022989"/>
    </source>
</evidence>
<feature type="transmembrane region" description="Helical" evidence="5">
    <location>
        <begin position="103"/>
        <end position="123"/>
    </location>
</feature>
<protein>
    <submittedName>
        <fullName evidence="7">YIP1 family protein</fullName>
    </submittedName>
</protein>
<feature type="transmembrane region" description="Helical" evidence="5">
    <location>
        <begin position="216"/>
        <end position="233"/>
    </location>
</feature>
<dbReference type="Proteomes" id="UP000319894">
    <property type="component" value="Unassembled WGS sequence"/>
</dbReference>
<evidence type="ECO:0000256" key="2">
    <source>
        <dbReference type="ARBA" id="ARBA00022692"/>
    </source>
</evidence>